<reference evidence="2 3" key="1">
    <citation type="submission" date="2022-08" db="EMBL/GenBank/DDBJ databases">
        <authorList>
            <person name="Zeman M."/>
            <person name="Kubasova T."/>
        </authorList>
    </citation>
    <scope>NUCLEOTIDE SEQUENCE [LARGE SCALE GENOMIC DNA]</scope>
    <source>
        <strain evidence="2 3">ET62</strain>
    </source>
</reference>
<keyword evidence="1" id="KW-0472">Membrane</keyword>
<keyword evidence="1" id="KW-1133">Transmembrane helix</keyword>
<feature type="transmembrane region" description="Helical" evidence="1">
    <location>
        <begin position="117"/>
        <end position="135"/>
    </location>
</feature>
<accession>A0AAW5N7H0</accession>
<evidence type="ECO:0000256" key="1">
    <source>
        <dbReference type="SAM" id="Phobius"/>
    </source>
</evidence>
<feature type="transmembrane region" description="Helical" evidence="1">
    <location>
        <begin position="166"/>
        <end position="188"/>
    </location>
</feature>
<dbReference type="RefSeq" id="WP_258335130.1">
    <property type="nucleotide sequence ID" value="NZ_JANRHJ010000001.1"/>
</dbReference>
<feature type="transmembrane region" description="Helical" evidence="1">
    <location>
        <begin position="90"/>
        <end position="111"/>
    </location>
</feature>
<keyword evidence="3" id="KW-1185">Reference proteome</keyword>
<evidence type="ECO:0000313" key="3">
    <source>
        <dbReference type="Proteomes" id="UP001204579"/>
    </source>
</evidence>
<protein>
    <recommendedName>
        <fullName evidence="4">DUF2157 domain-containing protein</fullName>
    </recommendedName>
</protein>
<evidence type="ECO:0000313" key="2">
    <source>
        <dbReference type="EMBL" id="MCR8872549.1"/>
    </source>
</evidence>
<evidence type="ECO:0008006" key="4">
    <source>
        <dbReference type="Google" id="ProtNLM"/>
    </source>
</evidence>
<feature type="transmembrane region" description="Helical" evidence="1">
    <location>
        <begin position="60"/>
        <end position="78"/>
    </location>
</feature>
<comment type="caution">
    <text evidence="2">The sequence shown here is derived from an EMBL/GenBank/DDBJ whole genome shotgun (WGS) entry which is preliminary data.</text>
</comment>
<dbReference type="AlphaFoldDB" id="A0AAW5N7H0"/>
<proteinExistence type="predicted"/>
<keyword evidence="1" id="KW-0812">Transmembrane</keyword>
<name>A0AAW5N7H0_9BACT</name>
<feature type="transmembrane region" description="Helical" evidence="1">
    <location>
        <begin position="33"/>
        <end position="54"/>
    </location>
</feature>
<feature type="transmembrane region" description="Helical" evidence="1">
    <location>
        <begin position="142"/>
        <end position="160"/>
    </location>
</feature>
<gene>
    <name evidence="2" type="ORF">NW209_00680</name>
</gene>
<sequence>MEEKTLNQNESLELITRIMSENRVRLSCKNSDILWMTGVALVLICIGMLVARRYLADSQVMWFTFLMPVSAWLIALRYREKRVKTFLDEMFHAAWMYMWLFPALLSGVYLFSNEGNYNVVFLIYLASLFVGLVIILEVLLKLRYASSCLIGGCSMAYLYVTSMNGSIGYGILSFILFCLIGLVLAGCAMQWQVKHRIKNPVTSVK</sequence>
<dbReference type="Proteomes" id="UP001204579">
    <property type="component" value="Unassembled WGS sequence"/>
</dbReference>
<dbReference type="EMBL" id="JANRHJ010000001">
    <property type="protein sequence ID" value="MCR8872549.1"/>
    <property type="molecule type" value="Genomic_DNA"/>
</dbReference>
<organism evidence="2 3">
    <name type="scientific">Phocaeicola barnesiae</name>
    <dbReference type="NCBI Taxonomy" id="376804"/>
    <lineage>
        <taxon>Bacteria</taxon>
        <taxon>Pseudomonadati</taxon>
        <taxon>Bacteroidota</taxon>
        <taxon>Bacteroidia</taxon>
        <taxon>Bacteroidales</taxon>
        <taxon>Bacteroidaceae</taxon>
        <taxon>Phocaeicola</taxon>
    </lineage>
</organism>